<evidence type="ECO:0000313" key="4">
    <source>
        <dbReference type="Proteomes" id="UP000054260"/>
    </source>
</evidence>
<evidence type="ECO:0000259" key="1">
    <source>
        <dbReference type="Pfam" id="PF19289"/>
    </source>
</evidence>
<dbReference type="InterPro" id="IPR036059">
    <property type="entry name" value="TldD/PmbA_sf"/>
</dbReference>
<name>A0A101I952_9BACT</name>
<dbReference type="SUPFAM" id="SSF111283">
    <property type="entry name" value="Putative modulator of DNA gyrase, PmbA/TldD"/>
    <property type="match status" value="1"/>
</dbReference>
<feature type="non-terminal residue" evidence="3">
    <location>
        <position position="1"/>
    </location>
</feature>
<dbReference type="Proteomes" id="UP000055014">
    <property type="component" value="Unassembled WGS sequence"/>
</dbReference>
<dbReference type="InterPro" id="IPR047657">
    <property type="entry name" value="PmbA"/>
</dbReference>
<organism evidence="3 5">
    <name type="scientific">Mesotoga infera</name>
    <dbReference type="NCBI Taxonomy" id="1236046"/>
    <lineage>
        <taxon>Bacteria</taxon>
        <taxon>Thermotogati</taxon>
        <taxon>Thermotogota</taxon>
        <taxon>Thermotogae</taxon>
        <taxon>Kosmotogales</taxon>
        <taxon>Kosmotogaceae</taxon>
        <taxon>Mesotoga</taxon>
    </lineage>
</organism>
<dbReference type="EMBL" id="LGGH01000074">
    <property type="protein sequence ID" value="KUK67733.1"/>
    <property type="molecule type" value="Genomic_DNA"/>
</dbReference>
<reference evidence="3" key="1">
    <citation type="journal article" date="2015" name="MBio">
        <title>Genome-resolved metagenomic analysis reveals roles for candidate phyla and other microbial community members in biogeochemical transformations in oil reservoirs.</title>
        <authorList>
            <person name="Hu P."/>
            <person name="Tom L."/>
            <person name="Singh A."/>
            <person name="Thomas B.C."/>
            <person name="Baker B.J."/>
            <person name="Piceno Y.M."/>
            <person name="Andersen G.L."/>
            <person name="Banfield J.F."/>
        </authorList>
    </citation>
    <scope>NUCLEOTIDE SEQUENCE [LARGE SCALE GENOMIC DNA]</scope>
    <source>
        <strain evidence="2">46_47</strain>
        <strain evidence="3">46_70</strain>
    </source>
</reference>
<feature type="domain" description="Metalloprotease TldD/E C-terminal" evidence="1">
    <location>
        <begin position="221"/>
        <end position="424"/>
    </location>
</feature>
<dbReference type="Proteomes" id="UP000054260">
    <property type="component" value="Unassembled WGS sequence"/>
</dbReference>
<dbReference type="GO" id="GO:0005829">
    <property type="term" value="C:cytosol"/>
    <property type="evidence" value="ECO:0007669"/>
    <property type="project" value="TreeGrafter"/>
</dbReference>
<evidence type="ECO:0000313" key="5">
    <source>
        <dbReference type="Proteomes" id="UP000055014"/>
    </source>
</evidence>
<proteinExistence type="predicted"/>
<dbReference type="PATRIC" id="fig|1236046.5.peg.1532"/>
<dbReference type="PANTHER" id="PTHR43421:SF1">
    <property type="entry name" value="METALLOPROTEASE PMBA"/>
    <property type="match status" value="1"/>
</dbReference>
<evidence type="ECO:0000313" key="3">
    <source>
        <dbReference type="EMBL" id="KUK90769.1"/>
    </source>
</evidence>
<dbReference type="AlphaFoldDB" id="A0A101I952"/>
<dbReference type="GO" id="GO:0006508">
    <property type="term" value="P:proteolysis"/>
    <property type="evidence" value="ECO:0007669"/>
    <property type="project" value="InterPro"/>
</dbReference>
<reference evidence="4 5" key="2">
    <citation type="journal article" date="2015" name="MBio">
        <title>Genome-Resolved Metagenomic Analysis Reveals Roles for Candidate Phyla and Other Microbial Community Members in Biogeochemical Transformations in Oil Reservoirs.</title>
        <authorList>
            <person name="Hu P."/>
            <person name="Tom L."/>
            <person name="Singh A."/>
            <person name="Thomas B.C."/>
            <person name="Baker B.J."/>
            <person name="Piceno Y.M."/>
            <person name="Andersen G.L."/>
            <person name="Banfield J.F."/>
        </authorList>
    </citation>
    <scope>NUCLEOTIDE SEQUENCE [LARGE SCALE GENOMIC DNA]</scope>
</reference>
<dbReference type="PANTHER" id="PTHR43421">
    <property type="entry name" value="METALLOPROTEASE PMBA"/>
    <property type="match status" value="1"/>
</dbReference>
<dbReference type="Pfam" id="PF19289">
    <property type="entry name" value="PmbA_TldD_3rd"/>
    <property type="match status" value="1"/>
</dbReference>
<protein>
    <recommendedName>
        <fullName evidence="1">Metalloprotease TldD/E C-terminal domain-containing protein</fullName>
    </recommendedName>
</protein>
<comment type="caution">
    <text evidence="3">The sequence shown here is derived from an EMBL/GenBank/DDBJ whole genome shotgun (WGS) entry which is preliminary data.</text>
</comment>
<dbReference type="EMBL" id="LGGW01000021">
    <property type="protein sequence ID" value="KUK90769.1"/>
    <property type="molecule type" value="Genomic_DNA"/>
</dbReference>
<gene>
    <name evidence="2" type="ORF">XD86_0633</name>
    <name evidence="3" type="ORF">XE02_0396</name>
</gene>
<dbReference type="InterPro" id="IPR045569">
    <property type="entry name" value="Metalloprtase-TldD/E_C"/>
</dbReference>
<dbReference type="GO" id="GO:0008237">
    <property type="term" value="F:metallopeptidase activity"/>
    <property type="evidence" value="ECO:0007669"/>
    <property type="project" value="InterPro"/>
</dbReference>
<evidence type="ECO:0000313" key="2">
    <source>
        <dbReference type="EMBL" id="KUK67733.1"/>
    </source>
</evidence>
<accession>A0A101I952</accession>
<sequence>IMIETIVKNLEANSVDAWRIREENIESEEYFFVGNKVDLGRAKKVKKYEVTVYRDFEEGEKKYRGSSTVTMSPGTTVEEIVHSIQEAFFAAGFVKNPWYPMAPKFSRRFETTEHDLHDLSRDAIGAIFDNEKPSNSWLNSVEIFVTKNGFRILNSEGLDVAFSKYRTYIESIVSSSGREEVELYDQLLLALPDVERIRERISRLLLLVGERANAVPTPALGRIPVVLTGEPAKEVMRYYLKQANARLKYDRISEAKPGDSVQSGESGDKITLEVVPELEGSYFSLPFDNDGFLIGKRTVIENGILKNYWGDIKYSHYLGIEPTGAVLNFSVGHGSLSIDEMRKADHLEVTHFSAVDVDETTGDFGGEIRLGWYFDGSERIAVTGGSVTGSLRELESIYLSKETELDEDYYGPVSIAIEGLKISGE</sequence>